<reference evidence="9 10" key="1">
    <citation type="submission" date="2017-01" db="EMBL/GenBank/DDBJ databases">
        <authorList>
            <person name="Mah S.A."/>
            <person name="Swanson W.J."/>
            <person name="Moy G.W."/>
            <person name="Vacquier V.D."/>
        </authorList>
    </citation>
    <scope>NUCLEOTIDE SEQUENCE [LARGE SCALE GENOMIC DNA]</scope>
    <source>
        <strain evidence="9 10">DCY110</strain>
    </source>
</reference>
<keyword evidence="10" id="KW-1185">Reference proteome</keyword>
<evidence type="ECO:0000256" key="2">
    <source>
        <dbReference type="ARBA" id="ARBA00007400"/>
    </source>
</evidence>
<evidence type="ECO:0000256" key="5">
    <source>
        <dbReference type="ARBA" id="ARBA00022989"/>
    </source>
</evidence>
<keyword evidence="4 7" id="KW-0812">Transmembrane</keyword>
<feature type="transmembrane region" description="Helical" evidence="7">
    <location>
        <begin position="12"/>
        <end position="33"/>
    </location>
</feature>
<evidence type="ECO:0000256" key="4">
    <source>
        <dbReference type="ARBA" id="ARBA00022692"/>
    </source>
</evidence>
<protein>
    <recommendedName>
        <fullName evidence="8">Acyltransferase 3 domain-containing protein</fullName>
    </recommendedName>
</protein>
<evidence type="ECO:0000256" key="6">
    <source>
        <dbReference type="ARBA" id="ARBA00023136"/>
    </source>
</evidence>
<evidence type="ECO:0000256" key="7">
    <source>
        <dbReference type="SAM" id="Phobius"/>
    </source>
</evidence>
<keyword evidence="6 7" id="KW-0472">Membrane</keyword>
<dbReference type="AlphaFoldDB" id="A0A1P8JUX9"/>
<gene>
    <name evidence="9" type="ORF">RD110_10060</name>
</gene>
<dbReference type="RefSeq" id="WP_076199063.1">
    <property type="nucleotide sequence ID" value="NZ_CP019236.1"/>
</dbReference>
<dbReference type="Pfam" id="PF01757">
    <property type="entry name" value="Acyl_transf_3"/>
    <property type="match status" value="1"/>
</dbReference>
<dbReference type="GO" id="GO:0009246">
    <property type="term" value="P:enterobacterial common antigen biosynthetic process"/>
    <property type="evidence" value="ECO:0007669"/>
    <property type="project" value="TreeGrafter"/>
</dbReference>
<dbReference type="PANTHER" id="PTHR40074:SF2">
    <property type="entry name" value="O-ACETYLTRANSFERASE WECH"/>
    <property type="match status" value="1"/>
</dbReference>
<evidence type="ECO:0000259" key="8">
    <source>
        <dbReference type="Pfam" id="PF01757"/>
    </source>
</evidence>
<proteinExistence type="inferred from homology"/>
<dbReference type="Proteomes" id="UP000186609">
    <property type="component" value="Chromosome"/>
</dbReference>
<sequence length="105" mass="11824">MLNHENSARLALLRFPLIVGVVFVHAYGGSMNLSNSEISPIKNSPIVGFVQDFISNGLARTAVPLFFVISGYLFFLKEGWSFEHYQNNVISRVKTLLIPFLFWGC</sequence>
<evidence type="ECO:0000313" key="9">
    <source>
        <dbReference type="EMBL" id="APW37491.1"/>
    </source>
</evidence>
<organism evidence="9 10">
    <name type="scientific">Rhodoferax koreensis</name>
    <dbReference type="NCBI Taxonomy" id="1842727"/>
    <lineage>
        <taxon>Bacteria</taxon>
        <taxon>Pseudomonadati</taxon>
        <taxon>Pseudomonadota</taxon>
        <taxon>Betaproteobacteria</taxon>
        <taxon>Burkholderiales</taxon>
        <taxon>Comamonadaceae</taxon>
        <taxon>Rhodoferax</taxon>
    </lineage>
</organism>
<feature type="domain" description="Acyltransferase 3" evidence="8">
    <location>
        <begin position="10"/>
        <end position="104"/>
    </location>
</feature>
<evidence type="ECO:0000256" key="3">
    <source>
        <dbReference type="ARBA" id="ARBA00022475"/>
    </source>
</evidence>
<evidence type="ECO:0000256" key="1">
    <source>
        <dbReference type="ARBA" id="ARBA00004651"/>
    </source>
</evidence>
<dbReference type="GO" id="GO:0016413">
    <property type="term" value="F:O-acetyltransferase activity"/>
    <property type="evidence" value="ECO:0007669"/>
    <property type="project" value="TreeGrafter"/>
</dbReference>
<dbReference type="EMBL" id="CP019236">
    <property type="protein sequence ID" value="APW37491.1"/>
    <property type="molecule type" value="Genomic_DNA"/>
</dbReference>
<comment type="similarity">
    <text evidence="2">Belongs to the acyltransferase 3 family.</text>
</comment>
<accession>A0A1P8JUX9</accession>
<dbReference type="InterPro" id="IPR002656">
    <property type="entry name" value="Acyl_transf_3_dom"/>
</dbReference>
<dbReference type="PANTHER" id="PTHR40074">
    <property type="entry name" value="O-ACETYLTRANSFERASE WECH"/>
    <property type="match status" value="1"/>
</dbReference>
<dbReference type="GO" id="GO:0005886">
    <property type="term" value="C:plasma membrane"/>
    <property type="evidence" value="ECO:0007669"/>
    <property type="project" value="UniProtKB-SubCell"/>
</dbReference>
<keyword evidence="5 7" id="KW-1133">Transmembrane helix</keyword>
<dbReference type="STRING" id="1842727.RD110_10060"/>
<comment type="subcellular location">
    <subcellularLocation>
        <location evidence="1">Cell membrane</location>
        <topology evidence="1">Multi-pass membrane protein</topology>
    </subcellularLocation>
</comment>
<name>A0A1P8JUX9_9BURK</name>
<feature type="transmembrane region" description="Helical" evidence="7">
    <location>
        <begin position="53"/>
        <end position="75"/>
    </location>
</feature>
<dbReference type="KEGG" id="rhy:RD110_10060"/>
<dbReference type="OrthoDB" id="265992at2"/>
<evidence type="ECO:0000313" key="10">
    <source>
        <dbReference type="Proteomes" id="UP000186609"/>
    </source>
</evidence>
<keyword evidence="3" id="KW-1003">Cell membrane</keyword>